<sequence>MAAAASEQGGVFYKAGQYAKAQESYELAARLDPTEPKYPSNLSAVLYEAGRYPKTLTAIRAAWKLLPPDAPAREALAPKLATRFAKAASHGFYSKTVALHAPEHADVDAGIEAFVARAGSADDAKAREMRAAWAQWRAVRDDDAHRDKKAYKKEVAEAQVRLRAVPIFKSPSEPTREYYTFGHDDVLSLMDGINNSHRYRLDAPEYRDQRAWSFLFGGSGDGRHFFGTLVHLGTMADPGGTLAPSDKLKGHFTLIDVHPASLARVLVVLSLLGQILETRKSGDAARGTELFATLFYVHTALLMPGYCHQILMDTAAALAAELPARRHATAKWLHVSASSLPRVLDVLRYWAAPLRGKTAGALIQINGGAGAGALDGLAASVAALTGIAPGKQKAKAVAGASRRAGGDVYGDADAEGEIYKRTYALLPPRALLARHPALAALAKAHGAPTDSLYAATAKEVEDTWMPNSTLFDKHSTAHPYLCMGSGYPVTSADSNASHFKAFVAKFARGSAPAFCRGATCMAMVGHFFSLVADALGVLQVNLTIEVVVGDAIAGAARLLAGDLGTRPKGAPARYSRIWLSNVPDYTNGPINNAVHLAPHLEPDGLVVWNCLLNTANWKTVTDYTYNYALLLPDDFPRILGCMVLDPIGTLWKDVALQALPLPRPLSALASKAELHAYLSHLLVSYAVCAVPSPPPTKVEAPNNLGALLRVLTHLPRVGFPAHWAADFAQAVLADTLVAAAAPYAGTLPVPLAEHAAQRARAPRRLHLAAWQAGLHAMFAEARAALPFALAPPADFPCAADIRTYSARVAAPDLRRDRRVYTWGALISPFALSVGALFAHPAELKARTADALVGLLPDLLEGRATACVQVLLGLEHVDLPRGLVEWKMARAWYEKMVREGWVLFVFRTDLRAVVTEPVTTKFWAEFTEMEMPALD</sequence>
<keyword evidence="4" id="KW-1185">Reference proteome</keyword>
<dbReference type="AlphaFoldDB" id="A0A0D2NTJ4"/>
<protein>
    <recommendedName>
        <fullName evidence="2">DUF4470 domain-containing protein</fullName>
    </recommendedName>
</protein>
<dbReference type="STRING" id="945553.A0A0D2NTJ4"/>
<feature type="domain" description="DUF4470" evidence="2">
    <location>
        <begin position="197"/>
        <end position="294"/>
    </location>
</feature>
<dbReference type="InterPro" id="IPR011990">
    <property type="entry name" value="TPR-like_helical_dom_sf"/>
</dbReference>
<proteinExistence type="predicted"/>
<name>A0A0D2NTJ4_HYPSF</name>
<dbReference type="InterPro" id="IPR027974">
    <property type="entry name" value="DUF4470"/>
</dbReference>
<gene>
    <name evidence="3" type="ORF">HYPSUDRAFT_77511</name>
</gene>
<dbReference type="EMBL" id="KN817552">
    <property type="protein sequence ID" value="KJA22159.1"/>
    <property type="molecule type" value="Genomic_DNA"/>
</dbReference>
<evidence type="ECO:0000313" key="3">
    <source>
        <dbReference type="EMBL" id="KJA22159.1"/>
    </source>
</evidence>
<dbReference type="OrthoDB" id="2423701at2759"/>
<dbReference type="InterPro" id="IPR019734">
    <property type="entry name" value="TPR_rpt"/>
</dbReference>
<dbReference type="SUPFAM" id="SSF48452">
    <property type="entry name" value="TPR-like"/>
    <property type="match status" value="1"/>
</dbReference>
<keyword evidence="1" id="KW-0802">TPR repeat</keyword>
<dbReference type="Gene3D" id="1.25.40.10">
    <property type="entry name" value="Tetratricopeptide repeat domain"/>
    <property type="match status" value="1"/>
</dbReference>
<accession>A0A0D2NTJ4</accession>
<evidence type="ECO:0000259" key="2">
    <source>
        <dbReference type="Pfam" id="PF14737"/>
    </source>
</evidence>
<dbReference type="PROSITE" id="PS50005">
    <property type="entry name" value="TPR"/>
    <property type="match status" value="1"/>
</dbReference>
<evidence type="ECO:0000256" key="1">
    <source>
        <dbReference type="PROSITE-ProRule" id="PRU00339"/>
    </source>
</evidence>
<organism evidence="3 4">
    <name type="scientific">Hypholoma sublateritium (strain FD-334 SS-4)</name>
    <dbReference type="NCBI Taxonomy" id="945553"/>
    <lineage>
        <taxon>Eukaryota</taxon>
        <taxon>Fungi</taxon>
        <taxon>Dikarya</taxon>
        <taxon>Basidiomycota</taxon>
        <taxon>Agaricomycotina</taxon>
        <taxon>Agaricomycetes</taxon>
        <taxon>Agaricomycetidae</taxon>
        <taxon>Agaricales</taxon>
        <taxon>Agaricineae</taxon>
        <taxon>Strophariaceae</taxon>
        <taxon>Hypholoma</taxon>
    </lineage>
</organism>
<reference evidence="4" key="1">
    <citation type="submission" date="2014-04" db="EMBL/GenBank/DDBJ databases">
        <title>Evolutionary Origins and Diversification of the Mycorrhizal Mutualists.</title>
        <authorList>
            <consortium name="DOE Joint Genome Institute"/>
            <consortium name="Mycorrhizal Genomics Consortium"/>
            <person name="Kohler A."/>
            <person name="Kuo A."/>
            <person name="Nagy L.G."/>
            <person name="Floudas D."/>
            <person name="Copeland A."/>
            <person name="Barry K.W."/>
            <person name="Cichocki N."/>
            <person name="Veneault-Fourrey C."/>
            <person name="LaButti K."/>
            <person name="Lindquist E.A."/>
            <person name="Lipzen A."/>
            <person name="Lundell T."/>
            <person name="Morin E."/>
            <person name="Murat C."/>
            <person name="Riley R."/>
            <person name="Ohm R."/>
            <person name="Sun H."/>
            <person name="Tunlid A."/>
            <person name="Henrissat B."/>
            <person name="Grigoriev I.V."/>
            <person name="Hibbett D.S."/>
            <person name="Martin F."/>
        </authorList>
    </citation>
    <scope>NUCLEOTIDE SEQUENCE [LARGE SCALE GENOMIC DNA]</scope>
    <source>
        <strain evidence="4">FD-334 SS-4</strain>
    </source>
</reference>
<dbReference type="OMA" id="WNTRENG"/>
<evidence type="ECO:0000313" key="4">
    <source>
        <dbReference type="Proteomes" id="UP000054270"/>
    </source>
</evidence>
<feature type="repeat" description="TPR" evidence="1">
    <location>
        <begin position="2"/>
        <end position="35"/>
    </location>
</feature>
<dbReference type="Pfam" id="PF14737">
    <property type="entry name" value="DUF4470"/>
    <property type="match status" value="1"/>
</dbReference>
<dbReference type="Proteomes" id="UP000054270">
    <property type="component" value="Unassembled WGS sequence"/>
</dbReference>